<dbReference type="KEGG" id="sawl:NGM29_12170"/>
<dbReference type="Proteomes" id="UP001056855">
    <property type="component" value="Chromosome"/>
</dbReference>
<keyword evidence="2" id="KW-1185">Reference proteome</keyword>
<reference evidence="1" key="1">
    <citation type="submission" date="2022-06" db="EMBL/GenBank/DDBJ databases">
        <title>Diverse halophilic archaea isolated from saline environments.</title>
        <authorList>
            <person name="Cui H.-L."/>
        </authorList>
    </citation>
    <scope>NUCLEOTIDE SEQUENCE</scope>
    <source>
        <strain evidence="1">WLHS1</strain>
    </source>
</reference>
<gene>
    <name evidence="1" type="ORF">NGM29_12170</name>
</gene>
<evidence type="ECO:0000313" key="2">
    <source>
        <dbReference type="Proteomes" id="UP001056855"/>
    </source>
</evidence>
<accession>A0A9E7N6C2</accession>
<dbReference type="EMBL" id="CP100355">
    <property type="protein sequence ID" value="UTF52544.1"/>
    <property type="molecule type" value="Genomic_DNA"/>
</dbReference>
<name>A0A9E7N6C2_9EURY</name>
<dbReference type="AlphaFoldDB" id="A0A9E7N6C2"/>
<evidence type="ECO:0000313" key="1">
    <source>
        <dbReference type="EMBL" id="UTF52544.1"/>
    </source>
</evidence>
<protein>
    <submittedName>
        <fullName evidence="1">Uncharacterized protein</fullName>
    </submittedName>
</protein>
<sequence>MASDSRTTHFGIRSLTPLLADEGLERTISVLEHLIEGRTDSGLVVLGLEYTRHNEATLSALREIVDGIVWIEERTDGSISAEYRRVHEQLSGI</sequence>
<organism evidence="1 2">
    <name type="scientific">Natronosalvus rutilus</name>
    <dbReference type="NCBI Taxonomy" id="2953753"/>
    <lineage>
        <taxon>Archaea</taxon>
        <taxon>Methanobacteriati</taxon>
        <taxon>Methanobacteriota</taxon>
        <taxon>Stenosarchaea group</taxon>
        <taxon>Halobacteria</taxon>
        <taxon>Halobacteriales</taxon>
        <taxon>Natrialbaceae</taxon>
        <taxon>Natronosalvus</taxon>
    </lineage>
</organism>
<proteinExistence type="predicted"/>